<dbReference type="InParanoid" id="A0A166B4P1"/>
<dbReference type="Proteomes" id="UP000077266">
    <property type="component" value="Unassembled WGS sequence"/>
</dbReference>
<name>A0A166B4P1_EXIGL</name>
<protein>
    <submittedName>
        <fullName evidence="1">Uncharacterized protein</fullName>
    </submittedName>
</protein>
<dbReference type="AlphaFoldDB" id="A0A166B4P1"/>
<sequence length="106" mass="11850">MGSPCIMLFLGEVSNTLADIAHPVRYLKAVRYLSTTFGEAELLLAFSSSGPKLETLRSPGLIFLTRRDRRLFDLCVRQSASLVTFQASRKKKKKTSHLQVCPFMGV</sequence>
<organism evidence="1 2">
    <name type="scientific">Exidia glandulosa HHB12029</name>
    <dbReference type="NCBI Taxonomy" id="1314781"/>
    <lineage>
        <taxon>Eukaryota</taxon>
        <taxon>Fungi</taxon>
        <taxon>Dikarya</taxon>
        <taxon>Basidiomycota</taxon>
        <taxon>Agaricomycotina</taxon>
        <taxon>Agaricomycetes</taxon>
        <taxon>Auriculariales</taxon>
        <taxon>Exidiaceae</taxon>
        <taxon>Exidia</taxon>
    </lineage>
</organism>
<dbReference type="EMBL" id="KV425925">
    <property type="protein sequence ID" value="KZV97859.1"/>
    <property type="molecule type" value="Genomic_DNA"/>
</dbReference>
<evidence type="ECO:0000313" key="2">
    <source>
        <dbReference type="Proteomes" id="UP000077266"/>
    </source>
</evidence>
<accession>A0A166B4P1</accession>
<gene>
    <name evidence="1" type="ORF">EXIGLDRAFT_342951</name>
</gene>
<proteinExistence type="predicted"/>
<keyword evidence="2" id="KW-1185">Reference proteome</keyword>
<evidence type="ECO:0000313" key="1">
    <source>
        <dbReference type="EMBL" id="KZV97859.1"/>
    </source>
</evidence>
<reference evidence="1 2" key="1">
    <citation type="journal article" date="2016" name="Mol. Biol. Evol.">
        <title>Comparative Genomics of Early-Diverging Mushroom-Forming Fungi Provides Insights into the Origins of Lignocellulose Decay Capabilities.</title>
        <authorList>
            <person name="Nagy L.G."/>
            <person name="Riley R."/>
            <person name="Tritt A."/>
            <person name="Adam C."/>
            <person name="Daum C."/>
            <person name="Floudas D."/>
            <person name="Sun H."/>
            <person name="Yadav J.S."/>
            <person name="Pangilinan J."/>
            <person name="Larsson K.H."/>
            <person name="Matsuura K."/>
            <person name="Barry K."/>
            <person name="Labutti K."/>
            <person name="Kuo R."/>
            <person name="Ohm R.A."/>
            <person name="Bhattacharya S.S."/>
            <person name="Shirouzu T."/>
            <person name="Yoshinaga Y."/>
            <person name="Martin F.M."/>
            <person name="Grigoriev I.V."/>
            <person name="Hibbett D.S."/>
        </authorList>
    </citation>
    <scope>NUCLEOTIDE SEQUENCE [LARGE SCALE GENOMIC DNA]</scope>
    <source>
        <strain evidence="1 2">HHB12029</strain>
    </source>
</reference>